<evidence type="ECO:0000256" key="4">
    <source>
        <dbReference type="ARBA" id="ARBA00022553"/>
    </source>
</evidence>
<accession>A0A089RS41</accession>
<evidence type="ECO:0000256" key="1">
    <source>
        <dbReference type="ARBA" id="ARBA00009016"/>
    </source>
</evidence>
<proteinExistence type="evidence at transcript level"/>
<organism evidence="8 9">
    <name type="scientific">Mammalian orthorubulavirus 5</name>
    <dbReference type="NCBI Taxonomy" id="2560580"/>
    <lineage>
        <taxon>Viruses</taxon>
        <taxon>Riboviria</taxon>
        <taxon>Orthornavirae</taxon>
        <taxon>Negarnaviricota</taxon>
        <taxon>Haploviricotina</taxon>
        <taxon>Monjiviricetes</taxon>
        <taxon>Mononegavirales</taxon>
        <taxon>Paramyxoviridae</taxon>
        <taxon>Rubulavirinae</taxon>
        <taxon>Orthorubulavirus</taxon>
        <taxon>Orthorubulavirus mammalis</taxon>
    </lineage>
</organism>
<dbReference type="InterPro" id="IPR004897">
    <property type="entry name" value="P/V_Pprotein_paramyxoviral"/>
</dbReference>
<dbReference type="Gene3D" id="1.10.8.10">
    <property type="entry name" value="DNA helicase RuvA subunit, C-terminal domain"/>
    <property type="match status" value="1"/>
</dbReference>
<dbReference type="Pfam" id="PF14313">
    <property type="entry name" value="Soyouz_module"/>
    <property type="match status" value="1"/>
</dbReference>
<dbReference type="EMBL" id="KM067467">
    <property type="protein sequence ID" value="AIR09411.1"/>
    <property type="molecule type" value="mRNA"/>
</dbReference>
<evidence type="ECO:0000256" key="2">
    <source>
        <dbReference type="ARBA" id="ARBA00020572"/>
    </source>
</evidence>
<keyword evidence="6" id="KW-0175">Coiled coil</keyword>
<sequence>MDPTDLSFSPDEINKLIETGLNTVEYFTSQQVTGTSSLGKNTKPPGVTGLLTNAAEAKIQESTNHQKGLVGGGAKPKKPRPKIAIVPADDKTVPGKPIPNPLLGLDSTPSTQTVLDLSGKTLPSGSYKGVKLAKFGKENLMTRFIEEPRENPIAPSSPIDFKRGAGIPAGSIEGSTQSDGWEMKSRSLSGAIHPVLQSPLQQGDLNALVTSVQSLALNVNEILNTVRNLDSRMNQLETKVDRILSSQSLIQTIKNDIVGLKAGMATLEGMITTVKIMDPGVPSNVTVEDVRKKLSNHAVVVPESFNDSFLTQSEDVISLDELARPTATSVKKSVRKVPPQKDLTGLKITLEQLAKDCISKPKMREEYLLKINQASSEAQLIDLKKAIIRSAI</sequence>
<dbReference type="Gene3D" id="1.20.5.300">
    <property type="match status" value="1"/>
</dbReference>
<keyword evidence="5" id="KW-0693">Viral RNA replication</keyword>
<reference evidence="8 9" key="1">
    <citation type="journal article" date="2015" name="Emerg. Infect. Dis.">
        <title>Parainfluenza Virus 5 as Possible Cause of Severe Respiratory Disease in Calves, China.</title>
        <authorList>
            <person name="Liu Y."/>
            <person name="Li N."/>
            <person name="Zhang S."/>
            <person name="Zhang F."/>
            <person name="Lian H."/>
            <person name="Hu R."/>
        </authorList>
    </citation>
    <scope>NUCLEOTIDE SEQUENCE [LARGE SCALE GENOMIC DNA]</scope>
    <source>
        <strain evidence="8">PV5-BC14</strain>
    </source>
</reference>
<evidence type="ECO:0000313" key="9">
    <source>
        <dbReference type="Proteomes" id="UP000103164"/>
    </source>
</evidence>
<feature type="coiled-coil region" evidence="6">
    <location>
        <begin position="219"/>
        <end position="246"/>
    </location>
</feature>
<dbReference type="InterPro" id="IPR025909">
    <property type="entry name" value="Soyouz_module"/>
</dbReference>
<evidence type="ECO:0000256" key="5">
    <source>
        <dbReference type="ARBA" id="ARBA00022953"/>
    </source>
</evidence>
<evidence type="ECO:0000256" key="3">
    <source>
        <dbReference type="ARBA" id="ARBA00022495"/>
    </source>
</evidence>
<keyword evidence="3" id="KW-0691">RNA editing</keyword>
<feature type="domain" description="Phosphoprotein P soyouz module" evidence="7">
    <location>
        <begin position="6"/>
        <end position="61"/>
    </location>
</feature>
<protein>
    <recommendedName>
        <fullName evidence="2">Phosphoprotein</fullName>
    </recommendedName>
</protein>
<dbReference type="Proteomes" id="UP000103164">
    <property type="component" value="Genome"/>
</dbReference>
<evidence type="ECO:0000256" key="6">
    <source>
        <dbReference type="SAM" id="Coils"/>
    </source>
</evidence>
<name>A0A089RS41_9MONO</name>
<keyword evidence="4" id="KW-0597">Phosphoprotein</keyword>
<evidence type="ECO:0000313" key="8">
    <source>
        <dbReference type="EMBL" id="AIR09411.1"/>
    </source>
</evidence>
<comment type="similarity">
    <text evidence="1">Belongs to the rubulavirus/avulavirus P protein family.</text>
</comment>
<evidence type="ECO:0000259" key="7">
    <source>
        <dbReference type="Pfam" id="PF14313"/>
    </source>
</evidence>
<dbReference type="Pfam" id="PF03210">
    <property type="entry name" value="Paramyx_P_V_C"/>
    <property type="match status" value="1"/>
</dbReference>